<evidence type="ECO:0000313" key="2">
    <source>
        <dbReference type="Proteomes" id="UP001056576"/>
    </source>
</evidence>
<reference evidence="1 2" key="1">
    <citation type="submission" date="2022-05" db="EMBL/GenBank/DDBJ databases">
        <authorList>
            <person name="Friedrich I."/>
            <person name="Poehlein A."/>
            <person name="Schneider D."/>
            <person name="Hertel R."/>
            <person name="Daniel R."/>
        </authorList>
    </citation>
    <scope>NUCLEOTIDE SEQUENCE [LARGE SCALE GENOMIC DNA]</scope>
</reference>
<keyword evidence="2" id="KW-1185">Reference proteome</keyword>
<proteinExistence type="predicted"/>
<gene>
    <name evidence="1" type="ORF">KIKIMORA_00960</name>
</gene>
<evidence type="ECO:0000313" key="1">
    <source>
        <dbReference type="EMBL" id="USN15242.1"/>
    </source>
</evidence>
<sequence length="82" mass="8785">MTQTPTLTPSEQIILSRLVKAKKPLDKAGLMEGVTENDASFKVILSKLRNKGFDIATPRGQGVVAAYTLADDSKARAKAALK</sequence>
<organism evidence="1 2">
    <name type="scientific">Brevundimonas phage vB_BpoS-Kikimora</name>
    <dbReference type="NCBI Taxonomy" id="2948601"/>
    <lineage>
        <taxon>Viruses</taxon>
        <taxon>Duplodnaviria</taxon>
        <taxon>Heunggongvirae</taxon>
        <taxon>Uroviricota</taxon>
        <taxon>Caudoviricetes</taxon>
        <taxon>Jeanschmidtviridae</taxon>
        <taxon>Kikimoravirus</taxon>
        <taxon>Kikimoravirus kikimora</taxon>
    </lineage>
</organism>
<dbReference type="EMBL" id="ON529857">
    <property type="protein sequence ID" value="USN15242.1"/>
    <property type="molecule type" value="Genomic_DNA"/>
</dbReference>
<dbReference type="Proteomes" id="UP001056576">
    <property type="component" value="Segment"/>
</dbReference>
<protein>
    <submittedName>
        <fullName evidence="1">Uncharacterized protein</fullName>
    </submittedName>
</protein>
<accession>A0A9E7MSH1</accession>
<name>A0A9E7MSH1_9CAUD</name>